<feature type="compositionally biased region" description="Low complexity" evidence="4">
    <location>
        <begin position="134"/>
        <end position="146"/>
    </location>
</feature>
<dbReference type="Gene3D" id="1.10.533.10">
    <property type="entry name" value="Death Domain, Fas"/>
    <property type="match status" value="1"/>
</dbReference>
<organism evidence="8 9">
    <name type="scientific">Branchiostoma floridae</name>
    <name type="common">Florida lancelet</name>
    <name type="synonym">Amphioxus</name>
    <dbReference type="NCBI Taxonomy" id="7739"/>
    <lineage>
        <taxon>Eukaryota</taxon>
        <taxon>Metazoa</taxon>
        <taxon>Chordata</taxon>
        <taxon>Cephalochordata</taxon>
        <taxon>Leptocardii</taxon>
        <taxon>Amphioxiformes</taxon>
        <taxon>Branchiostomatidae</taxon>
        <taxon>Branchiostoma</taxon>
    </lineage>
</organism>
<keyword evidence="8" id="KW-1185">Reference proteome</keyword>
<name>A0A9J7LLV3_BRAFL</name>
<feature type="compositionally biased region" description="Polar residues" evidence="4">
    <location>
        <begin position="164"/>
        <end position="173"/>
    </location>
</feature>
<evidence type="ECO:0000259" key="5">
    <source>
        <dbReference type="PROSITE" id="PS50168"/>
    </source>
</evidence>
<comment type="similarity">
    <text evidence="1 3">Belongs to the peptidase C14A family.</text>
</comment>
<protein>
    <submittedName>
        <fullName evidence="9">Caspase-3-like</fullName>
    </submittedName>
</protein>
<evidence type="ECO:0000256" key="2">
    <source>
        <dbReference type="ARBA" id="ARBA00022737"/>
    </source>
</evidence>
<dbReference type="InterPro" id="IPR011600">
    <property type="entry name" value="Pept_C14_caspase"/>
</dbReference>
<dbReference type="InterPro" id="IPR002138">
    <property type="entry name" value="Pept_C14_p10"/>
</dbReference>
<dbReference type="PROSITE" id="PS50208">
    <property type="entry name" value="CASPASE_P20"/>
    <property type="match status" value="1"/>
</dbReference>
<dbReference type="GO" id="GO:0043027">
    <property type="term" value="F:cysteine-type endopeptidase inhibitor activity involved in apoptotic process"/>
    <property type="evidence" value="ECO:0000318"/>
    <property type="project" value="GO_Central"/>
</dbReference>
<dbReference type="KEGG" id="bfo:118421071"/>
<proteinExistence type="inferred from homology"/>
<dbReference type="InterPro" id="IPR015917">
    <property type="entry name" value="Pept_C14A"/>
</dbReference>
<sequence length="460" mass="52066">MEDVHRSLHRQLFETLNKEMSDEDFRQFRSIAQGKGLRPGEASKCLTPSDVLDKLQRKGKIKLGCYRVLKDIFGEMEQPELIKDVEETEDKLEQAGCDISDEIPQLYDPLRPPLKRQASQPGESAADKRRRSWGQRSSSSLDSNPSLEGQMSPPGEWSAERRQTSLTNQMSFDSSMSPRQQLRRQSSSKSLPRSPQSSFDDNDIMTKDPVVVAGREDCYKPGKGYVLIINNFSQEREASIKDVEGLEDFFLKINYKVTTEEDLTKDQMMDTLELTKRELQKTPKGKNKYSCFICIVSSHGDKEGVKSQDNQTVSIAELQAPFLGDSLKCMAGSPKMFIIQACRGEKKQPGVDRADEEPGDEGQLDMSDIMRSVTTPRDADILVAYATTEGFKAWRRVGEGSWFLSEMLDVFKTKLQSDHLLDMLTEVNDRVTHRTVVGSQPAKQMPCQVSTFTKKFFFSC</sequence>
<dbReference type="Proteomes" id="UP000001554">
    <property type="component" value="Chromosome 8"/>
</dbReference>
<dbReference type="InterPro" id="IPR029030">
    <property type="entry name" value="Caspase-like_dom_sf"/>
</dbReference>
<accession>A0A9J7LLV3</accession>
<dbReference type="OMA" id="CFICIVS"/>
<dbReference type="SMART" id="SM00115">
    <property type="entry name" value="CASc"/>
    <property type="match status" value="1"/>
</dbReference>
<dbReference type="PANTHER" id="PTHR22576:SF41">
    <property type="entry name" value="CASPASE 14, APOPTOSIS-RELATED CYSTEINE PEPTIDASE"/>
    <property type="match status" value="1"/>
</dbReference>
<reference evidence="9" key="2">
    <citation type="submission" date="2025-08" db="UniProtKB">
        <authorList>
            <consortium name="RefSeq"/>
        </authorList>
    </citation>
    <scope>IDENTIFICATION</scope>
    <source>
        <strain evidence="9">S238N-H82</strain>
        <tissue evidence="9">Testes</tissue>
    </source>
</reference>
<dbReference type="GO" id="GO:0043066">
    <property type="term" value="P:negative regulation of apoptotic process"/>
    <property type="evidence" value="ECO:0000318"/>
    <property type="project" value="GO_Central"/>
</dbReference>
<dbReference type="InterPro" id="IPR052039">
    <property type="entry name" value="Caspase-related_regulators"/>
</dbReference>
<dbReference type="OrthoDB" id="10036020at2759"/>
<dbReference type="InterPro" id="IPR011029">
    <property type="entry name" value="DEATH-like_dom_sf"/>
</dbReference>
<dbReference type="PROSITE" id="PS50168">
    <property type="entry name" value="DED"/>
    <property type="match status" value="1"/>
</dbReference>
<dbReference type="PANTHER" id="PTHR22576">
    <property type="entry name" value="MUCOSA ASSOCIATED LYMPHOID TISSUE LYMPHOMA TRANSLOCATION PROTEIN 1/PARACASPASE"/>
    <property type="match status" value="1"/>
</dbReference>
<evidence type="ECO:0000259" key="6">
    <source>
        <dbReference type="PROSITE" id="PS50207"/>
    </source>
</evidence>
<feature type="domain" description="DED" evidence="5">
    <location>
        <begin position="8"/>
        <end position="87"/>
    </location>
</feature>
<reference evidence="8" key="1">
    <citation type="journal article" date="2020" name="Nat. Ecol. Evol.">
        <title>Deeply conserved synteny resolves early events in vertebrate evolution.</title>
        <authorList>
            <person name="Simakov O."/>
            <person name="Marletaz F."/>
            <person name="Yue J.X."/>
            <person name="O'Connell B."/>
            <person name="Jenkins J."/>
            <person name="Brandt A."/>
            <person name="Calef R."/>
            <person name="Tung C.H."/>
            <person name="Huang T.K."/>
            <person name="Schmutz J."/>
            <person name="Satoh N."/>
            <person name="Yu J.K."/>
            <person name="Putnam N.H."/>
            <person name="Green R.E."/>
            <person name="Rokhsar D.S."/>
        </authorList>
    </citation>
    <scope>NUCLEOTIDE SEQUENCE [LARGE SCALE GENOMIC DNA]</scope>
    <source>
        <strain evidence="8">S238N-H82</strain>
    </source>
</reference>
<dbReference type="InterPro" id="IPR001309">
    <property type="entry name" value="Pept_C14_p20"/>
</dbReference>
<dbReference type="GO" id="GO:0004197">
    <property type="term" value="F:cysteine-type endopeptidase activity"/>
    <property type="evidence" value="ECO:0007669"/>
    <property type="project" value="InterPro"/>
</dbReference>
<dbReference type="Pfam" id="PF00656">
    <property type="entry name" value="Peptidase_C14"/>
    <property type="match status" value="1"/>
</dbReference>
<evidence type="ECO:0000313" key="9">
    <source>
        <dbReference type="RefSeq" id="XP_035684130.1"/>
    </source>
</evidence>
<dbReference type="GO" id="GO:0089720">
    <property type="term" value="F:caspase binding"/>
    <property type="evidence" value="ECO:0000318"/>
    <property type="project" value="GO_Central"/>
</dbReference>
<gene>
    <name evidence="9" type="primary">LOC118421071</name>
</gene>
<dbReference type="PRINTS" id="PR00376">
    <property type="entry name" value="IL1BCENZYME"/>
</dbReference>
<dbReference type="CDD" id="cd00032">
    <property type="entry name" value="CASc"/>
    <property type="match status" value="1"/>
</dbReference>
<feature type="domain" description="Caspase family p10" evidence="6">
    <location>
        <begin position="376"/>
        <end position="458"/>
    </location>
</feature>
<dbReference type="SUPFAM" id="SSF47986">
    <property type="entry name" value="DEATH domain"/>
    <property type="match status" value="1"/>
</dbReference>
<evidence type="ECO:0000256" key="1">
    <source>
        <dbReference type="ARBA" id="ARBA00010134"/>
    </source>
</evidence>
<feature type="region of interest" description="Disordered" evidence="4">
    <location>
        <begin position="96"/>
        <end position="205"/>
    </location>
</feature>
<feature type="compositionally biased region" description="Low complexity" evidence="4">
    <location>
        <begin position="174"/>
        <end position="198"/>
    </location>
</feature>
<keyword evidence="2" id="KW-0677">Repeat</keyword>
<evidence type="ECO:0000259" key="7">
    <source>
        <dbReference type="PROSITE" id="PS50208"/>
    </source>
</evidence>
<evidence type="ECO:0000256" key="4">
    <source>
        <dbReference type="SAM" id="MobiDB-lite"/>
    </source>
</evidence>
<evidence type="ECO:0000256" key="3">
    <source>
        <dbReference type="RuleBase" id="RU003971"/>
    </source>
</evidence>
<dbReference type="Gene3D" id="3.40.50.1460">
    <property type="match status" value="1"/>
</dbReference>
<dbReference type="AlphaFoldDB" id="A0A9J7LLV3"/>
<feature type="domain" description="Caspase family p20" evidence="7">
    <location>
        <begin position="235"/>
        <end position="346"/>
    </location>
</feature>
<dbReference type="InterPro" id="IPR001875">
    <property type="entry name" value="DED_dom"/>
</dbReference>
<dbReference type="GeneID" id="118421071"/>
<evidence type="ECO:0000313" key="8">
    <source>
        <dbReference type="Proteomes" id="UP000001554"/>
    </source>
</evidence>
<dbReference type="GO" id="GO:0006508">
    <property type="term" value="P:proteolysis"/>
    <property type="evidence" value="ECO:0007669"/>
    <property type="project" value="InterPro"/>
</dbReference>
<dbReference type="SUPFAM" id="SSF52129">
    <property type="entry name" value="Caspase-like"/>
    <property type="match status" value="1"/>
</dbReference>
<dbReference type="RefSeq" id="XP_035684130.1">
    <property type="nucleotide sequence ID" value="XM_035828237.1"/>
</dbReference>
<dbReference type="PROSITE" id="PS50207">
    <property type="entry name" value="CASPASE_P10"/>
    <property type="match status" value="1"/>
</dbReference>